<evidence type="ECO:0000313" key="1">
    <source>
        <dbReference type="EMBL" id="NFR60446.1"/>
    </source>
</evidence>
<protein>
    <submittedName>
        <fullName evidence="1">Uncharacterized protein</fullName>
    </submittedName>
</protein>
<comment type="caution">
    <text evidence="1">The sequence shown here is derived from an EMBL/GenBank/DDBJ whole genome shotgun (WGS) entry which is preliminary data.</text>
</comment>
<dbReference type="RefSeq" id="WP_040108642.1">
    <property type="nucleotide sequence ID" value="NZ_JACBEA010000051.1"/>
</dbReference>
<name>A0A7X5P6U3_CLOSG</name>
<sequence length="120" mass="14001">MLSKLLEGLEKALKNYKIKLTDNQIQSLSEILDFYSGGVIPMRTVRRELNLSMDETEDLMIYLETKGILKSAYKVYCPDKSECIREEIYDDVRDIPKAHCDKCDERCIYLKNIIVVFKVV</sequence>
<evidence type="ECO:0000313" key="2">
    <source>
        <dbReference type="Proteomes" id="UP000486601"/>
    </source>
</evidence>
<reference evidence="1 2" key="1">
    <citation type="submission" date="2019-04" db="EMBL/GenBank/DDBJ databases">
        <title>Genome sequencing of Clostridium botulinum Groups I-IV and Clostridium butyricum.</title>
        <authorList>
            <person name="Brunt J."/>
            <person name="Van Vliet A.H.M."/>
            <person name="Stringer S.C."/>
            <person name="Carter A.T."/>
            <person name="Peck M.W."/>
        </authorList>
    </citation>
    <scope>NUCLEOTIDE SEQUENCE [LARGE SCALE GENOMIC DNA]</scope>
    <source>
        <strain evidence="1 2">IFR 18/108</strain>
    </source>
</reference>
<accession>A0A7X5P6U3</accession>
<gene>
    <name evidence="1" type="ORF">FDF70_02805</name>
</gene>
<dbReference type="AlphaFoldDB" id="A0A7X5P6U3"/>
<proteinExistence type="predicted"/>
<dbReference type="Proteomes" id="UP000486601">
    <property type="component" value="Unassembled WGS sequence"/>
</dbReference>
<dbReference type="EMBL" id="SXCS01000001">
    <property type="protein sequence ID" value="NFR60446.1"/>
    <property type="molecule type" value="Genomic_DNA"/>
</dbReference>
<organism evidence="1 2">
    <name type="scientific">Clostridium sporogenes</name>
    <dbReference type="NCBI Taxonomy" id="1509"/>
    <lineage>
        <taxon>Bacteria</taxon>
        <taxon>Bacillati</taxon>
        <taxon>Bacillota</taxon>
        <taxon>Clostridia</taxon>
        <taxon>Eubacteriales</taxon>
        <taxon>Clostridiaceae</taxon>
        <taxon>Clostridium</taxon>
    </lineage>
</organism>